<proteinExistence type="predicted"/>
<accession>A0A0E9UDR7</accession>
<organism evidence="1">
    <name type="scientific">Anguilla anguilla</name>
    <name type="common">European freshwater eel</name>
    <name type="synonym">Muraena anguilla</name>
    <dbReference type="NCBI Taxonomy" id="7936"/>
    <lineage>
        <taxon>Eukaryota</taxon>
        <taxon>Metazoa</taxon>
        <taxon>Chordata</taxon>
        <taxon>Craniata</taxon>
        <taxon>Vertebrata</taxon>
        <taxon>Euteleostomi</taxon>
        <taxon>Actinopterygii</taxon>
        <taxon>Neopterygii</taxon>
        <taxon>Teleostei</taxon>
        <taxon>Anguilliformes</taxon>
        <taxon>Anguillidae</taxon>
        <taxon>Anguilla</taxon>
    </lineage>
</organism>
<dbReference type="AlphaFoldDB" id="A0A0E9UDR7"/>
<name>A0A0E9UDR7_ANGAN</name>
<reference evidence="1" key="1">
    <citation type="submission" date="2014-11" db="EMBL/GenBank/DDBJ databases">
        <authorList>
            <person name="Amaro Gonzalez C."/>
        </authorList>
    </citation>
    <scope>NUCLEOTIDE SEQUENCE</scope>
</reference>
<dbReference type="EMBL" id="GBXM01044568">
    <property type="protein sequence ID" value="JAH64009.1"/>
    <property type="molecule type" value="Transcribed_RNA"/>
</dbReference>
<reference evidence="1" key="2">
    <citation type="journal article" date="2015" name="Fish Shellfish Immunol.">
        <title>Early steps in the European eel (Anguilla anguilla)-Vibrio vulnificus interaction in the gills: Role of the RtxA13 toxin.</title>
        <authorList>
            <person name="Callol A."/>
            <person name="Pajuelo D."/>
            <person name="Ebbesson L."/>
            <person name="Teles M."/>
            <person name="MacKenzie S."/>
            <person name="Amaro C."/>
        </authorList>
    </citation>
    <scope>NUCLEOTIDE SEQUENCE</scope>
</reference>
<protein>
    <submittedName>
        <fullName evidence="1">Uncharacterized protein</fullName>
    </submittedName>
</protein>
<sequence>MNPTVSYCRVENADLS</sequence>
<evidence type="ECO:0000313" key="1">
    <source>
        <dbReference type="EMBL" id="JAH64009.1"/>
    </source>
</evidence>